<protein>
    <recommendedName>
        <fullName evidence="3">DUF2007 domain-containing protein</fullName>
    </recommendedName>
</protein>
<evidence type="ECO:0000313" key="1">
    <source>
        <dbReference type="EMBL" id="KWW20116.1"/>
    </source>
</evidence>
<accession>A0A109MYH0</accession>
<dbReference type="EMBL" id="LNNH01000019">
    <property type="protein sequence ID" value="KWW20116.1"/>
    <property type="molecule type" value="Genomic_DNA"/>
</dbReference>
<dbReference type="PROSITE" id="PS51257">
    <property type="entry name" value="PROKAR_LIPOPROTEIN"/>
    <property type="match status" value="1"/>
</dbReference>
<evidence type="ECO:0000313" key="2">
    <source>
        <dbReference type="Proteomes" id="UP000064189"/>
    </source>
</evidence>
<proteinExistence type="predicted"/>
<comment type="caution">
    <text evidence="1">The sequence shown here is derived from an EMBL/GenBank/DDBJ whole genome shotgun (WGS) entry which is preliminary data.</text>
</comment>
<evidence type="ECO:0008006" key="3">
    <source>
        <dbReference type="Google" id="ProtNLM"/>
    </source>
</evidence>
<dbReference type="AlphaFoldDB" id="A0A109MYH0"/>
<dbReference type="Proteomes" id="UP000064189">
    <property type="component" value="Unassembled WGS sequence"/>
</dbReference>
<sequence>MKYIIIGTLILVVACVVMAKLITYKYWTCIYTAFGHDNYFKVIAKLEREGVGFKTKTPLQLGSTDFQNRNKMTQYDVFVKKGDEQAAQRAIHSA</sequence>
<gene>
    <name evidence="1" type="ORF">AS888_06805</name>
</gene>
<organism evidence="1 2">
    <name type="scientific">Peribacillus simplex</name>
    <dbReference type="NCBI Taxonomy" id="1478"/>
    <lineage>
        <taxon>Bacteria</taxon>
        <taxon>Bacillati</taxon>
        <taxon>Bacillota</taxon>
        <taxon>Bacilli</taxon>
        <taxon>Bacillales</taxon>
        <taxon>Bacillaceae</taxon>
        <taxon>Peribacillus</taxon>
    </lineage>
</organism>
<dbReference type="RefSeq" id="WP_061142305.1">
    <property type="nucleotide sequence ID" value="NZ_LNNH01000019.1"/>
</dbReference>
<name>A0A109MYH0_9BACI</name>
<reference evidence="1 2" key="1">
    <citation type="submission" date="2015-11" db="EMBL/GenBank/DDBJ databases">
        <title>Genome Sequence of Bacillus simplex strain VanAntwerpen2.</title>
        <authorList>
            <person name="Couger M.B."/>
        </authorList>
    </citation>
    <scope>NUCLEOTIDE SEQUENCE [LARGE SCALE GENOMIC DNA]</scope>
    <source>
        <strain evidence="1 2">VanAntwerpen02</strain>
    </source>
</reference>
<keyword evidence="2" id="KW-1185">Reference proteome</keyword>